<dbReference type="GO" id="GO:0043709">
    <property type="term" value="P:cell adhesion involved in single-species biofilm formation"/>
    <property type="evidence" value="ECO:0007669"/>
    <property type="project" value="TreeGrafter"/>
</dbReference>
<dbReference type="EMBL" id="JAGSPN010000001">
    <property type="protein sequence ID" value="MBR7780715.1"/>
    <property type="molecule type" value="Genomic_DNA"/>
</dbReference>
<evidence type="ECO:0000259" key="4">
    <source>
        <dbReference type="PROSITE" id="PS50887"/>
    </source>
</evidence>
<keyword evidence="5" id="KW-0548">Nucleotidyltransferase</keyword>
<evidence type="ECO:0000313" key="6">
    <source>
        <dbReference type="Proteomes" id="UP000680067"/>
    </source>
</evidence>
<dbReference type="SMART" id="SM00267">
    <property type="entry name" value="GGDEF"/>
    <property type="match status" value="1"/>
</dbReference>
<dbReference type="EC" id="2.7.7.65" evidence="1"/>
<evidence type="ECO:0000313" key="5">
    <source>
        <dbReference type="EMBL" id="MBR7780715.1"/>
    </source>
</evidence>
<protein>
    <recommendedName>
        <fullName evidence="1">diguanylate cyclase</fullName>
        <ecNumber evidence="1">2.7.7.65</ecNumber>
    </recommendedName>
</protein>
<dbReference type="NCBIfam" id="TIGR00254">
    <property type="entry name" value="GGDEF"/>
    <property type="match status" value="1"/>
</dbReference>
<dbReference type="GO" id="GO:1902201">
    <property type="term" value="P:negative regulation of bacterial-type flagellum-dependent cell motility"/>
    <property type="evidence" value="ECO:0007669"/>
    <property type="project" value="TreeGrafter"/>
</dbReference>
<evidence type="ECO:0000256" key="3">
    <source>
        <dbReference type="SAM" id="Phobius"/>
    </source>
</evidence>
<dbReference type="Gene3D" id="3.30.70.270">
    <property type="match status" value="1"/>
</dbReference>
<accession>A0A941I5N5</accession>
<evidence type="ECO:0000256" key="1">
    <source>
        <dbReference type="ARBA" id="ARBA00012528"/>
    </source>
</evidence>
<proteinExistence type="predicted"/>
<keyword evidence="3" id="KW-1133">Transmembrane helix</keyword>
<dbReference type="PANTHER" id="PTHR45138">
    <property type="entry name" value="REGULATORY COMPONENTS OF SENSORY TRANSDUCTION SYSTEM"/>
    <property type="match status" value="1"/>
</dbReference>
<dbReference type="GO" id="GO:0005886">
    <property type="term" value="C:plasma membrane"/>
    <property type="evidence" value="ECO:0007669"/>
    <property type="project" value="TreeGrafter"/>
</dbReference>
<feature type="transmembrane region" description="Helical" evidence="3">
    <location>
        <begin position="40"/>
        <end position="58"/>
    </location>
</feature>
<keyword evidence="3" id="KW-0472">Membrane</keyword>
<gene>
    <name evidence="5" type="ORF">KDM89_01055</name>
</gene>
<dbReference type="PANTHER" id="PTHR45138:SF9">
    <property type="entry name" value="DIGUANYLATE CYCLASE DGCM-RELATED"/>
    <property type="match status" value="1"/>
</dbReference>
<keyword evidence="6" id="KW-1185">Reference proteome</keyword>
<dbReference type="SUPFAM" id="SSF55073">
    <property type="entry name" value="Nucleotide cyclase"/>
    <property type="match status" value="1"/>
</dbReference>
<comment type="catalytic activity">
    <reaction evidence="2">
        <text>2 GTP = 3',3'-c-di-GMP + 2 diphosphate</text>
        <dbReference type="Rhea" id="RHEA:24898"/>
        <dbReference type="ChEBI" id="CHEBI:33019"/>
        <dbReference type="ChEBI" id="CHEBI:37565"/>
        <dbReference type="ChEBI" id="CHEBI:58805"/>
        <dbReference type="EC" id="2.7.7.65"/>
    </reaction>
</comment>
<dbReference type="Pfam" id="PF00990">
    <property type="entry name" value="GGDEF"/>
    <property type="match status" value="1"/>
</dbReference>
<dbReference type="GO" id="GO:0052621">
    <property type="term" value="F:diguanylate cyclase activity"/>
    <property type="evidence" value="ECO:0007669"/>
    <property type="project" value="UniProtKB-EC"/>
</dbReference>
<dbReference type="RefSeq" id="WP_212686103.1">
    <property type="nucleotide sequence ID" value="NZ_JAGSPN010000001.1"/>
</dbReference>
<feature type="transmembrane region" description="Helical" evidence="3">
    <location>
        <begin position="65"/>
        <end position="81"/>
    </location>
</feature>
<dbReference type="InterPro" id="IPR029787">
    <property type="entry name" value="Nucleotide_cyclase"/>
</dbReference>
<dbReference type="PROSITE" id="PS50887">
    <property type="entry name" value="GGDEF"/>
    <property type="match status" value="1"/>
</dbReference>
<organism evidence="5 6">
    <name type="scientific">Undibacterium luofuense</name>
    <dbReference type="NCBI Taxonomy" id="2828733"/>
    <lineage>
        <taxon>Bacteria</taxon>
        <taxon>Pseudomonadati</taxon>
        <taxon>Pseudomonadota</taxon>
        <taxon>Betaproteobacteria</taxon>
        <taxon>Burkholderiales</taxon>
        <taxon>Oxalobacteraceae</taxon>
        <taxon>Undibacterium</taxon>
    </lineage>
</organism>
<evidence type="ECO:0000256" key="2">
    <source>
        <dbReference type="ARBA" id="ARBA00034247"/>
    </source>
</evidence>
<reference evidence="5" key="1">
    <citation type="submission" date="2021-04" db="EMBL/GenBank/DDBJ databases">
        <title>novel species isolated from subtropical streams in China.</title>
        <authorList>
            <person name="Lu H."/>
        </authorList>
    </citation>
    <scope>NUCLEOTIDE SEQUENCE</scope>
    <source>
        <strain evidence="5">LFS511W</strain>
    </source>
</reference>
<feature type="domain" description="GGDEF" evidence="4">
    <location>
        <begin position="168"/>
        <end position="295"/>
    </location>
</feature>
<dbReference type="Proteomes" id="UP000680067">
    <property type="component" value="Unassembled WGS sequence"/>
</dbReference>
<keyword evidence="3" id="KW-0812">Transmembrane</keyword>
<dbReference type="AlphaFoldDB" id="A0A941I5N5"/>
<dbReference type="InterPro" id="IPR050469">
    <property type="entry name" value="Diguanylate_Cyclase"/>
</dbReference>
<dbReference type="InterPro" id="IPR000160">
    <property type="entry name" value="GGDEF_dom"/>
</dbReference>
<sequence>MLKLHRYFLLTVAALVPLLVSLYAYVGQLKPFAHWKWIDIFGEGGTAVMAAVWLGIICYNRPRGLVTRCFAFGFAALMLGNTADCLDEFFAIPKSHLWDNILESGLNLGGMLSLTAGMYFWQEEQRSLNRHMEKRERVFRDHRAIDRVSQIANADYLRQQISWQSQHGAACLVMLNICGFHKINRHFGQAQGDHILQSLAQWIVMHTDAQDVLCRYAADHYVLLLPGLNPQQAAEYAQTLCDLIQQTGFPLSQTALPTAAASRERVRLQMRFTVSDVMHSDTLSMLSRQLQQAAA</sequence>
<name>A0A941I5N5_9BURK</name>
<comment type="caution">
    <text evidence="5">The sequence shown here is derived from an EMBL/GenBank/DDBJ whole genome shotgun (WGS) entry which is preliminary data.</text>
</comment>
<keyword evidence="5" id="KW-0808">Transferase</keyword>
<dbReference type="InterPro" id="IPR043128">
    <property type="entry name" value="Rev_trsase/Diguanyl_cyclase"/>
</dbReference>